<accession>A0A1V6MRV3</accession>
<evidence type="ECO:0000313" key="1">
    <source>
        <dbReference type="EMBL" id="OQD55178.1"/>
    </source>
</evidence>
<dbReference type="Proteomes" id="UP000184286">
    <property type="component" value="Unassembled WGS sequence"/>
</dbReference>
<dbReference type="EMBL" id="MPOH02000012">
    <property type="protein sequence ID" value="OQD55178.1"/>
    <property type="molecule type" value="Genomic_DNA"/>
</dbReference>
<sequence>MVRRVVTPLPTQQADRGPGFVQVEAVVPVRSVTIRDASSGRESGRRATAPAWKACEDQVMGDHVVQLAGDARADGRPPAR</sequence>
<comment type="caution">
    <text evidence="1">The sequence shown here is derived from an EMBL/GenBank/DDBJ whole genome shotgun (WGS) entry which is preliminary data.</text>
</comment>
<reference evidence="2" key="1">
    <citation type="submission" date="2016-11" db="EMBL/GenBank/DDBJ databases">
        <authorList>
            <person name="Schniete J.K."/>
            <person name="Salih T."/>
            <person name="Algora Gallardo L."/>
            <person name="Martinez Fernandez S."/>
            <person name="Herron P.R."/>
        </authorList>
    </citation>
    <scope>NUCLEOTIDE SEQUENCE [LARGE SCALE GENOMIC DNA]</scope>
    <source>
        <strain evidence="2">DSM 41896</strain>
    </source>
</reference>
<name>A0A1V6MRV3_9ACTN</name>
<reference evidence="1 2" key="2">
    <citation type="submission" date="2017-02" db="EMBL/GenBank/DDBJ databases">
        <title>Draft genome sequence of Streptomyces phaeoluteigriseus type strain DSM41896.</title>
        <authorList>
            <person name="Salih T.S."/>
            <person name="Algora Gallardo L."/>
            <person name="Melo Santos T."/>
            <person name="Filgueira Martinez S."/>
            <person name="Herron P.R."/>
        </authorList>
    </citation>
    <scope>NUCLEOTIDE SEQUENCE [LARGE SCALE GENOMIC DNA]</scope>
    <source>
        <strain evidence="1 2">DSM 41896</strain>
    </source>
</reference>
<dbReference type="AlphaFoldDB" id="A0A1V6MRV3"/>
<protein>
    <submittedName>
        <fullName evidence="1">Uncharacterized protein</fullName>
    </submittedName>
</protein>
<gene>
    <name evidence="1" type="ORF">BM536_017095</name>
</gene>
<organism evidence="1 2">
    <name type="scientific">Streptomyces phaeoluteigriseus</name>
    <dbReference type="NCBI Taxonomy" id="114686"/>
    <lineage>
        <taxon>Bacteria</taxon>
        <taxon>Bacillati</taxon>
        <taxon>Actinomycetota</taxon>
        <taxon>Actinomycetes</taxon>
        <taxon>Kitasatosporales</taxon>
        <taxon>Streptomycetaceae</taxon>
        <taxon>Streptomyces</taxon>
        <taxon>Streptomyces aurantiacus group</taxon>
    </lineage>
</organism>
<evidence type="ECO:0000313" key="2">
    <source>
        <dbReference type="Proteomes" id="UP000184286"/>
    </source>
</evidence>
<proteinExistence type="predicted"/>